<reference evidence="1" key="1">
    <citation type="submission" date="2016-01" db="EMBL/GenBank/DDBJ databases">
        <authorList>
            <person name="Oliw E.H."/>
        </authorList>
    </citation>
    <scope>NUCLEOTIDE SEQUENCE [LARGE SCALE GENOMIC DNA]</scope>
    <source>
        <strain evidence="1">KA00182</strain>
    </source>
</reference>
<dbReference type="STRING" id="1588748.HMPREF3182_00952"/>
<gene>
    <name evidence="2" type="ORF">CAL30_01115</name>
    <name evidence="1" type="ORF">HMPREF3182_00952</name>
</gene>
<proteinExistence type="predicted"/>
<name>A0A134CF84_9FIRM</name>
<dbReference type="Proteomes" id="UP000070160">
    <property type="component" value="Unassembled WGS sequence"/>
</dbReference>
<keyword evidence="3" id="KW-1185">Reference proteome</keyword>
<evidence type="ECO:0000313" key="3">
    <source>
        <dbReference type="Proteomes" id="UP000070160"/>
    </source>
</evidence>
<dbReference type="AlphaFoldDB" id="A0A134CF84"/>
<accession>A0A134CF84</accession>
<sequence length="131" mass="15286">MELNYMKGTYVDELLWNGHPVLFVLEGLGKEEKIKAQQYGEMIWHWIVTHSHEFAKKASRIAAFKNKKWRAEEEGEVSSADVMRCFESITSVHSTYEKGFDVFFDGRSLFRERSIVIHVGRNYVLEGVQLL</sequence>
<dbReference type="EMBL" id="NFMF01000001">
    <property type="protein sequence ID" value="PNH22589.1"/>
    <property type="molecule type" value="Genomic_DNA"/>
</dbReference>
<protein>
    <recommendedName>
        <fullName evidence="5">DUF2262 domain-containing protein</fullName>
    </recommendedName>
</protein>
<reference evidence="3" key="2">
    <citation type="submission" date="2016-01" db="EMBL/GenBank/DDBJ databases">
        <authorList>
            <person name="Mitreva M."/>
            <person name="Pepin K.H."/>
            <person name="Mihindukulasuriya K.A."/>
            <person name="Fulton R."/>
            <person name="Fronick C."/>
            <person name="O'Laughlin M."/>
            <person name="Miner T."/>
            <person name="Herter B."/>
            <person name="Rosa B.A."/>
            <person name="Cordes M."/>
            <person name="Tomlinson C."/>
            <person name="Wollam A."/>
            <person name="Palsikar V.B."/>
            <person name="Mardis E.R."/>
            <person name="Wilson R.K."/>
        </authorList>
    </citation>
    <scope>NUCLEOTIDE SEQUENCE [LARGE SCALE GENOMIC DNA]</scope>
    <source>
        <strain evidence="3">KA00182</strain>
    </source>
</reference>
<accession>A0A2J8BCT7</accession>
<comment type="caution">
    <text evidence="1">The sequence shown here is derived from an EMBL/GenBank/DDBJ whole genome shotgun (WGS) entry which is preliminary data.</text>
</comment>
<evidence type="ECO:0008006" key="5">
    <source>
        <dbReference type="Google" id="ProtNLM"/>
    </source>
</evidence>
<dbReference type="Proteomes" id="UP000242958">
    <property type="component" value="Unassembled WGS sequence"/>
</dbReference>
<reference evidence="2 4" key="3">
    <citation type="submission" date="2017-05" db="EMBL/GenBank/DDBJ databases">
        <authorList>
            <person name="Song R."/>
            <person name="Chenine A.L."/>
            <person name="Ruprecht R.M."/>
        </authorList>
    </citation>
    <scope>NUCLEOTIDE SEQUENCE [LARGE SCALE GENOMIC DNA]</scope>
    <source>
        <strain evidence="2 4">KA00229</strain>
    </source>
</reference>
<evidence type="ECO:0000313" key="4">
    <source>
        <dbReference type="Proteomes" id="UP000242958"/>
    </source>
</evidence>
<evidence type="ECO:0000313" key="2">
    <source>
        <dbReference type="EMBL" id="PNH22589.1"/>
    </source>
</evidence>
<dbReference type="EMBL" id="LSDT01000043">
    <property type="protein sequence ID" value="KXB90871.1"/>
    <property type="molecule type" value="Genomic_DNA"/>
</dbReference>
<evidence type="ECO:0000313" key="1">
    <source>
        <dbReference type="EMBL" id="KXB90871.1"/>
    </source>
</evidence>
<dbReference type="RefSeq" id="WP_007391889.1">
    <property type="nucleotide sequence ID" value="NZ_KQ960952.1"/>
</dbReference>
<dbReference type="PATRIC" id="fig|1588748.3.peg.916"/>
<organism evidence="1 3">
    <name type="scientific">Megasphaera hutchinsoni</name>
    <dbReference type="NCBI Taxonomy" id="1588748"/>
    <lineage>
        <taxon>Bacteria</taxon>
        <taxon>Bacillati</taxon>
        <taxon>Bacillota</taxon>
        <taxon>Negativicutes</taxon>
        <taxon>Veillonellales</taxon>
        <taxon>Veillonellaceae</taxon>
        <taxon>Megasphaera</taxon>
    </lineage>
</organism>